<comment type="caution">
    <text evidence="1">The sequence shown here is derived from an EMBL/GenBank/DDBJ whole genome shotgun (WGS) entry which is preliminary data.</text>
</comment>
<evidence type="ECO:0000313" key="2">
    <source>
        <dbReference type="Proteomes" id="UP000324870"/>
    </source>
</evidence>
<organism evidence="1 2">
    <name type="scientific">Alistipes finegoldii</name>
    <dbReference type="NCBI Taxonomy" id="214856"/>
    <lineage>
        <taxon>Bacteria</taxon>
        <taxon>Pseudomonadati</taxon>
        <taxon>Bacteroidota</taxon>
        <taxon>Bacteroidia</taxon>
        <taxon>Bacteroidales</taxon>
        <taxon>Rikenellaceae</taxon>
        <taxon>Alistipes</taxon>
    </lineage>
</organism>
<protein>
    <recommendedName>
        <fullName evidence="3">Magnesium transporter</fullName>
    </recommendedName>
</protein>
<reference evidence="1 2" key="1">
    <citation type="journal article" date="2019" name="Nat. Med.">
        <title>A library of human gut bacterial isolates paired with longitudinal multiomics data enables mechanistic microbiome research.</title>
        <authorList>
            <person name="Poyet M."/>
            <person name="Groussin M."/>
            <person name="Gibbons S.M."/>
            <person name="Avila-Pacheco J."/>
            <person name="Jiang X."/>
            <person name="Kearney S.M."/>
            <person name="Perrotta A.R."/>
            <person name="Berdy B."/>
            <person name="Zhao S."/>
            <person name="Lieberman T.D."/>
            <person name="Swanson P.K."/>
            <person name="Smith M."/>
            <person name="Roesemann S."/>
            <person name="Alexander J.E."/>
            <person name="Rich S.A."/>
            <person name="Livny J."/>
            <person name="Vlamakis H."/>
            <person name="Clish C."/>
            <person name="Bullock K."/>
            <person name="Deik A."/>
            <person name="Scott J."/>
            <person name="Pierce K.A."/>
            <person name="Xavier R.J."/>
            <person name="Alm E.J."/>
        </authorList>
    </citation>
    <scope>NUCLEOTIDE SEQUENCE [LARGE SCALE GENOMIC DNA]</scope>
    <source>
        <strain evidence="1 2">BIOML-A1</strain>
    </source>
</reference>
<dbReference type="Proteomes" id="UP000324870">
    <property type="component" value="Unassembled WGS sequence"/>
</dbReference>
<feature type="non-terminal residue" evidence="1">
    <location>
        <position position="63"/>
    </location>
</feature>
<dbReference type="EMBL" id="VVND01000043">
    <property type="protein sequence ID" value="KAA3157595.1"/>
    <property type="molecule type" value="Genomic_DNA"/>
</dbReference>
<name>A0ABQ6S060_9BACT</name>
<gene>
    <name evidence="1" type="ORF">F2A26_14315</name>
</gene>
<evidence type="ECO:0000313" key="1">
    <source>
        <dbReference type="EMBL" id="KAA3157595.1"/>
    </source>
</evidence>
<proteinExistence type="predicted"/>
<keyword evidence="2" id="KW-1185">Reference proteome</keyword>
<evidence type="ECO:0008006" key="3">
    <source>
        <dbReference type="Google" id="ProtNLM"/>
    </source>
</evidence>
<sequence length="63" mass="7303">MNFIDRLFTYFQNKTLNALGVERDLMDLIKAKDISQAMSLMEDHDPEAVKAICEYNPELHAIM</sequence>
<accession>A0ABQ6S060</accession>